<evidence type="ECO:0000256" key="1">
    <source>
        <dbReference type="SAM" id="MobiDB-lite"/>
    </source>
</evidence>
<accession>A0AAD9L1N8</accession>
<evidence type="ECO:0000313" key="2">
    <source>
        <dbReference type="EMBL" id="KAK2181416.1"/>
    </source>
</evidence>
<protein>
    <submittedName>
        <fullName evidence="2">Uncharacterized protein</fullName>
    </submittedName>
</protein>
<feature type="region of interest" description="Disordered" evidence="1">
    <location>
        <begin position="160"/>
        <end position="188"/>
    </location>
</feature>
<organism evidence="2 3">
    <name type="scientific">Ridgeia piscesae</name>
    <name type="common">Tubeworm</name>
    <dbReference type="NCBI Taxonomy" id="27915"/>
    <lineage>
        <taxon>Eukaryota</taxon>
        <taxon>Metazoa</taxon>
        <taxon>Spiralia</taxon>
        <taxon>Lophotrochozoa</taxon>
        <taxon>Annelida</taxon>
        <taxon>Polychaeta</taxon>
        <taxon>Sedentaria</taxon>
        <taxon>Canalipalpata</taxon>
        <taxon>Sabellida</taxon>
        <taxon>Siboglinidae</taxon>
        <taxon>Ridgeia</taxon>
    </lineage>
</organism>
<proteinExistence type="predicted"/>
<evidence type="ECO:0000313" key="3">
    <source>
        <dbReference type="Proteomes" id="UP001209878"/>
    </source>
</evidence>
<dbReference type="Proteomes" id="UP001209878">
    <property type="component" value="Unassembled WGS sequence"/>
</dbReference>
<dbReference type="EMBL" id="JAODUO010000399">
    <property type="protein sequence ID" value="KAK2181416.1"/>
    <property type="molecule type" value="Genomic_DNA"/>
</dbReference>
<comment type="caution">
    <text evidence="2">The sequence shown here is derived from an EMBL/GenBank/DDBJ whole genome shotgun (WGS) entry which is preliminary data.</text>
</comment>
<reference evidence="2" key="1">
    <citation type="journal article" date="2023" name="Mol. Biol. Evol.">
        <title>Third-Generation Sequencing Reveals the Adaptive Role of the Epigenome in Three Deep-Sea Polychaetes.</title>
        <authorList>
            <person name="Perez M."/>
            <person name="Aroh O."/>
            <person name="Sun Y."/>
            <person name="Lan Y."/>
            <person name="Juniper S.K."/>
            <person name="Young C.R."/>
            <person name="Angers B."/>
            <person name="Qian P.Y."/>
        </authorList>
    </citation>
    <scope>NUCLEOTIDE SEQUENCE</scope>
    <source>
        <strain evidence="2">R07B-5</strain>
    </source>
</reference>
<name>A0AAD9L1N8_RIDPI</name>
<gene>
    <name evidence="2" type="ORF">NP493_399g00023</name>
</gene>
<dbReference type="AlphaFoldDB" id="A0AAD9L1N8"/>
<keyword evidence="3" id="KW-1185">Reference proteome</keyword>
<sequence length="188" mass="21784">MQAIINRSDLKEREKVTLYNQILDRYNDIDETSVQEPMRVTVVNDGNDEVRVDKESESTPSGSVEVEIFDSVPKTLKRKAQRLVEKLKADSAVDWNDRGEFVRNGEVVTGSNMVDLVIDVLRKRKYIVPVGWKRFANQLKRLNVSMDLIGNPERWHYIQSGSPTRPPAKRSSRNQQRSPSLLQRWEPY</sequence>